<dbReference type="EMBL" id="CAJNOI010000023">
    <property type="protein sequence ID" value="CAF0846183.1"/>
    <property type="molecule type" value="Genomic_DNA"/>
</dbReference>
<name>A0A813VP86_9BILA</name>
<evidence type="ECO:0000256" key="5">
    <source>
        <dbReference type="SAM" id="Phobius"/>
    </source>
</evidence>
<comment type="caution">
    <text evidence="6">The sequence shown here is derived from an EMBL/GenBank/DDBJ whole genome shotgun (WGS) entry which is preliminary data.</text>
</comment>
<dbReference type="PANTHER" id="PTHR11245">
    <property type="entry name" value="STANNIOCALCIN"/>
    <property type="match status" value="1"/>
</dbReference>
<evidence type="ECO:0000256" key="3">
    <source>
        <dbReference type="ARBA" id="ARBA00022702"/>
    </source>
</evidence>
<dbReference type="OrthoDB" id="9970481at2759"/>
<dbReference type="GO" id="GO:0005179">
    <property type="term" value="F:hormone activity"/>
    <property type="evidence" value="ECO:0007669"/>
    <property type="project" value="UniProtKB-KW"/>
</dbReference>
<comment type="similarity">
    <text evidence="1">Belongs to the stanniocalcin family.</text>
</comment>
<evidence type="ECO:0000256" key="2">
    <source>
        <dbReference type="ARBA" id="ARBA00011748"/>
    </source>
</evidence>
<dbReference type="InterPro" id="IPR004978">
    <property type="entry name" value="Stanniocalcin"/>
</dbReference>
<keyword evidence="5" id="KW-0812">Transmembrane</keyword>
<dbReference type="GO" id="GO:0005615">
    <property type="term" value="C:extracellular space"/>
    <property type="evidence" value="ECO:0007669"/>
    <property type="project" value="TreeGrafter"/>
</dbReference>
<organism evidence="6 9">
    <name type="scientific">Adineta steineri</name>
    <dbReference type="NCBI Taxonomy" id="433720"/>
    <lineage>
        <taxon>Eukaryota</taxon>
        <taxon>Metazoa</taxon>
        <taxon>Spiralia</taxon>
        <taxon>Gnathifera</taxon>
        <taxon>Rotifera</taxon>
        <taxon>Eurotatoria</taxon>
        <taxon>Bdelloidea</taxon>
        <taxon>Adinetida</taxon>
        <taxon>Adinetidae</taxon>
        <taxon>Adineta</taxon>
    </lineage>
</organism>
<proteinExistence type="inferred from homology"/>
<comment type="subunit">
    <text evidence="2">Homodimer; disulfide-linked.</text>
</comment>
<dbReference type="AlphaFoldDB" id="A0A813VP86"/>
<sequence length="548" mass="61075">MEGRKKFYIAFSVEAAVAMVTIFSLMSIYKVDSSTPTVIEEKRVHNLFVQNKLSLVTVSLAKVDEFSFNDGKKGVKMMMSHPIVDTNNYAVLINGQSIINTSSTKDSIIVNGTFNTSTFFSLFALDTYGLPIFTSFHFYFGLITVPVHIMFTNKTAAVGVMVNLNLADNPRVGQTGITDDHGMITFKNVPQMTVSIFASTKDNQIAFGSIIPSTFQINLTLIPFHNDKHTNELENLQHLAVTTSGQTISRTFMTKPNANKAFVEYQFVTSKISEDFSDSDYNDYFSVTLRSDKGQYITNIDSVKRLLGLNTFDSATNATSWNNLTLKIDAASERIRFDVGKVNVGNGRYSSSINIRAYGSDQCIDCDKNCVKCTSDPMCRNTCMNPPMQSCTFYSDCMEAKVACGPSGYALGYGMKYCMKFSNTLQSFSPRGQRWIWDTMNCLQKTLVSPLKNCENNCSILRKTAFDSHPGCYVKSGVCELPAFDWITIASIVGKDIFSSDGFIQALKTVPQCIPDILERISLLLVEETLPYPERIALMVLEAWLRSL</sequence>
<gene>
    <name evidence="6" type="ORF">BJG266_LOCUS7587</name>
    <name evidence="7" type="ORF">QVE165_LOCUS32763</name>
</gene>
<evidence type="ECO:0000313" key="9">
    <source>
        <dbReference type="Proteomes" id="UP000663877"/>
    </source>
</evidence>
<dbReference type="Pfam" id="PF03298">
    <property type="entry name" value="Stanniocalcin"/>
    <property type="match status" value="1"/>
</dbReference>
<keyword evidence="5" id="KW-0472">Membrane</keyword>
<accession>A0A813VP86</accession>
<dbReference type="EMBL" id="CAJNOM010000294">
    <property type="protein sequence ID" value="CAF1328692.1"/>
    <property type="molecule type" value="Genomic_DNA"/>
</dbReference>
<evidence type="ECO:0000256" key="1">
    <source>
        <dbReference type="ARBA" id="ARBA00008693"/>
    </source>
</evidence>
<dbReference type="Proteomes" id="UP000663832">
    <property type="component" value="Unassembled WGS sequence"/>
</dbReference>
<keyword evidence="8" id="KW-1185">Reference proteome</keyword>
<keyword evidence="4" id="KW-1015">Disulfide bond</keyword>
<dbReference type="GO" id="GO:0006874">
    <property type="term" value="P:intracellular calcium ion homeostasis"/>
    <property type="evidence" value="ECO:0007669"/>
    <property type="project" value="TreeGrafter"/>
</dbReference>
<evidence type="ECO:0000313" key="7">
    <source>
        <dbReference type="EMBL" id="CAF1328692.1"/>
    </source>
</evidence>
<dbReference type="Proteomes" id="UP000663877">
    <property type="component" value="Unassembled WGS sequence"/>
</dbReference>
<feature type="transmembrane region" description="Helical" evidence="5">
    <location>
        <begin position="7"/>
        <end position="29"/>
    </location>
</feature>
<dbReference type="PANTHER" id="PTHR11245:SF6">
    <property type="entry name" value="DUF19 DOMAIN-CONTAINING PROTEIN"/>
    <property type="match status" value="1"/>
</dbReference>
<evidence type="ECO:0000256" key="4">
    <source>
        <dbReference type="ARBA" id="ARBA00023157"/>
    </source>
</evidence>
<evidence type="ECO:0000313" key="8">
    <source>
        <dbReference type="Proteomes" id="UP000663832"/>
    </source>
</evidence>
<protein>
    <submittedName>
        <fullName evidence="6">Uncharacterized protein</fullName>
    </submittedName>
</protein>
<evidence type="ECO:0000313" key="6">
    <source>
        <dbReference type="EMBL" id="CAF0846183.1"/>
    </source>
</evidence>
<keyword evidence="3" id="KW-0372">Hormone</keyword>
<keyword evidence="5" id="KW-1133">Transmembrane helix</keyword>
<reference evidence="6" key="1">
    <citation type="submission" date="2021-02" db="EMBL/GenBank/DDBJ databases">
        <authorList>
            <person name="Nowell W R."/>
        </authorList>
    </citation>
    <scope>NUCLEOTIDE SEQUENCE</scope>
</reference>